<sequence>MALTGVTVLRSPTFLTIIVLAMILFGIGLVTLLLVEAGIVKS</sequence>
<keyword evidence="1" id="KW-0472">Membrane</keyword>
<evidence type="ECO:0000256" key="1">
    <source>
        <dbReference type="SAM" id="Phobius"/>
    </source>
</evidence>
<dbReference type="EMBL" id="KP282674">
    <property type="protein sequence ID" value="ALG96860.1"/>
    <property type="molecule type" value="Genomic_DNA"/>
</dbReference>
<keyword evidence="1" id="KW-1133">Transmembrane helix</keyword>
<reference evidence="2 3" key="1">
    <citation type="journal article" date="2015" name="Environ. Microbiol.">
        <title>Novel viral genomes identified from six metagenomes reveal wide distribution of archaeal viruses and high viral diversity in terrestrial hot springs.</title>
        <authorList>
            <person name="Gudbergsdottir S.R."/>
            <person name="Menzel P."/>
            <person name="Krogh A."/>
            <person name="Young M."/>
            <person name="Peng X."/>
        </authorList>
    </citation>
    <scope>NUCLEOTIDE SEQUENCE [LARGE SCALE GENOMIC DNA]</scope>
    <source>
        <strain evidence="2 3">ABV3</strain>
    </source>
</reference>
<protein>
    <submittedName>
        <fullName evidence="2">Uncharacterized protein</fullName>
    </submittedName>
</protein>
<feature type="transmembrane region" description="Helical" evidence="1">
    <location>
        <begin position="12"/>
        <end position="35"/>
    </location>
</feature>
<dbReference type="KEGG" id="vg:26625138"/>
<name>A0A0N7FYX8_9VIRU</name>
<accession>A0A0N7FYX8</accession>
<proteinExistence type="predicted"/>
<organism evidence="2 3">
    <name type="scientific">Acidianus bottle-shaped virus 3 strain ABV3</name>
    <dbReference type="NCBI Taxonomy" id="1732174"/>
    <lineage>
        <taxon>Viruses</taxon>
        <taxon>Viruses incertae sedis</taxon>
        <taxon>Ampullaviridae</taxon>
        <taxon>Bottigliavirus</taxon>
        <taxon>Bottigliavirus krisuvikense</taxon>
        <taxon>Bottigliavirus ABV3</taxon>
    </lineage>
</organism>
<keyword evidence="3" id="KW-1185">Reference proteome</keyword>
<dbReference type="GeneID" id="26625138"/>
<evidence type="ECO:0000313" key="3">
    <source>
        <dbReference type="Proteomes" id="UP000202152"/>
    </source>
</evidence>
<dbReference type="Proteomes" id="UP000202152">
    <property type="component" value="Segment"/>
</dbReference>
<dbReference type="OrthoDB" id="29308at10239"/>
<evidence type="ECO:0000313" key="2">
    <source>
        <dbReference type="EMBL" id="ALG96860.1"/>
    </source>
</evidence>
<keyword evidence="1" id="KW-0812">Transmembrane</keyword>
<dbReference type="RefSeq" id="YP_009197937.1">
    <property type="nucleotide sequence ID" value="NC_028787.1"/>
</dbReference>